<dbReference type="SMART" id="SM00248">
    <property type="entry name" value="ANK"/>
    <property type="match status" value="2"/>
</dbReference>
<keyword evidence="1" id="KW-0677">Repeat</keyword>
<dbReference type="InterPro" id="IPR002110">
    <property type="entry name" value="Ankyrin_rpt"/>
</dbReference>
<evidence type="ECO:0000256" key="1">
    <source>
        <dbReference type="ARBA" id="ARBA00022737"/>
    </source>
</evidence>
<dbReference type="RefSeq" id="WP_044188936.1">
    <property type="nucleotide sequence ID" value="NZ_JMCB01000006.1"/>
</dbReference>
<feature type="repeat" description="ANK" evidence="3">
    <location>
        <begin position="31"/>
        <end position="63"/>
    </location>
</feature>
<dbReference type="PANTHER" id="PTHR24201">
    <property type="entry name" value="ANK_REP_REGION DOMAIN-CONTAINING PROTEIN"/>
    <property type="match status" value="1"/>
</dbReference>
<dbReference type="AlphaFoldDB" id="A0A085WKT1"/>
<evidence type="ECO:0000313" key="5">
    <source>
        <dbReference type="EMBL" id="KFE68294.1"/>
    </source>
</evidence>
<dbReference type="PROSITE" id="PS50297">
    <property type="entry name" value="ANK_REP_REGION"/>
    <property type="match status" value="1"/>
</dbReference>
<evidence type="ECO:0000313" key="6">
    <source>
        <dbReference type="Proteomes" id="UP000028725"/>
    </source>
</evidence>
<evidence type="ECO:0000256" key="4">
    <source>
        <dbReference type="SAM" id="MobiDB-lite"/>
    </source>
</evidence>
<gene>
    <name evidence="5" type="ORF">DB31_7531</name>
</gene>
<proteinExistence type="predicted"/>
<dbReference type="OrthoDB" id="5382682at2"/>
<comment type="caution">
    <text evidence="5">The sequence shown here is derived from an EMBL/GenBank/DDBJ whole genome shotgun (WGS) entry which is preliminary data.</text>
</comment>
<keyword evidence="6" id="KW-1185">Reference proteome</keyword>
<dbReference type="PANTHER" id="PTHR24201:SF15">
    <property type="entry name" value="ANKYRIN REPEAT DOMAIN-CONTAINING PROTEIN 66"/>
    <property type="match status" value="1"/>
</dbReference>
<accession>A0A085WKT1</accession>
<feature type="region of interest" description="Disordered" evidence="4">
    <location>
        <begin position="101"/>
        <end position="126"/>
    </location>
</feature>
<dbReference type="SUPFAM" id="SSF48403">
    <property type="entry name" value="Ankyrin repeat"/>
    <property type="match status" value="1"/>
</dbReference>
<dbReference type="EMBL" id="JMCB01000006">
    <property type="protein sequence ID" value="KFE68294.1"/>
    <property type="molecule type" value="Genomic_DNA"/>
</dbReference>
<reference evidence="5 6" key="1">
    <citation type="submission" date="2014-04" db="EMBL/GenBank/DDBJ databases">
        <title>Genome assembly of Hyalangium minutum DSM 14724.</title>
        <authorList>
            <person name="Sharma G."/>
            <person name="Subramanian S."/>
        </authorList>
    </citation>
    <scope>NUCLEOTIDE SEQUENCE [LARGE SCALE GENOMIC DNA]</scope>
    <source>
        <strain evidence="5 6">DSM 14724</strain>
    </source>
</reference>
<keyword evidence="2 3" id="KW-0040">ANK repeat</keyword>
<name>A0A085WKT1_9BACT</name>
<dbReference type="STRING" id="394096.DB31_7531"/>
<dbReference type="Gene3D" id="1.25.40.20">
    <property type="entry name" value="Ankyrin repeat-containing domain"/>
    <property type="match status" value="1"/>
</dbReference>
<organism evidence="5 6">
    <name type="scientific">Hyalangium minutum</name>
    <dbReference type="NCBI Taxonomy" id="394096"/>
    <lineage>
        <taxon>Bacteria</taxon>
        <taxon>Pseudomonadati</taxon>
        <taxon>Myxococcota</taxon>
        <taxon>Myxococcia</taxon>
        <taxon>Myxococcales</taxon>
        <taxon>Cystobacterineae</taxon>
        <taxon>Archangiaceae</taxon>
        <taxon>Hyalangium</taxon>
    </lineage>
</organism>
<protein>
    <submittedName>
        <fullName evidence="5">Ankyrin repeat protein</fullName>
    </submittedName>
</protein>
<dbReference type="InterPro" id="IPR050776">
    <property type="entry name" value="Ank_Repeat/CDKN_Inhibitor"/>
</dbReference>
<dbReference type="InterPro" id="IPR036770">
    <property type="entry name" value="Ankyrin_rpt-contain_sf"/>
</dbReference>
<evidence type="ECO:0000256" key="3">
    <source>
        <dbReference type="PROSITE-ProRule" id="PRU00023"/>
    </source>
</evidence>
<dbReference type="Pfam" id="PF12796">
    <property type="entry name" value="Ank_2"/>
    <property type="match status" value="1"/>
</dbReference>
<dbReference type="PROSITE" id="PS50088">
    <property type="entry name" value="ANK_REPEAT"/>
    <property type="match status" value="1"/>
</dbReference>
<dbReference type="Proteomes" id="UP000028725">
    <property type="component" value="Unassembled WGS sequence"/>
</dbReference>
<evidence type="ECO:0000256" key="2">
    <source>
        <dbReference type="ARBA" id="ARBA00023043"/>
    </source>
</evidence>
<sequence>MSLFDAVMAGDAARVEALLDAGEDPNPLGDRGRTPLMMAAEAGNERIVRSLLASGAEPILTDDVGETALVIAAAHGHPGVVKLLMPHAREDERDLAQQLLRNSGSNPFEVAPGPPPEPKKDEGFLNSERRRKLAEVGAKVSSKLGDDGPTQRLARLFRAEKNRK</sequence>